<dbReference type="SUPFAM" id="SSF53335">
    <property type="entry name" value="S-adenosyl-L-methionine-dependent methyltransferases"/>
    <property type="match status" value="1"/>
</dbReference>
<dbReference type="EMBL" id="JBHSPW010000001">
    <property type="protein sequence ID" value="MFC5891311.1"/>
    <property type="molecule type" value="Genomic_DNA"/>
</dbReference>
<gene>
    <name evidence="2" type="ORF">ACFP3M_00515</name>
</gene>
<proteinExistence type="predicted"/>
<accession>A0ABW1FB63</accession>
<dbReference type="RefSeq" id="WP_345082205.1">
    <property type="nucleotide sequence ID" value="NZ_BAAAWG010000006.1"/>
</dbReference>
<dbReference type="Proteomes" id="UP001596241">
    <property type="component" value="Unassembled WGS sequence"/>
</dbReference>
<organism evidence="2 3">
    <name type="scientific">Streptomyces ramulosus</name>
    <dbReference type="NCBI Taxonomy" id="47762"/>
    <lineage>
        <taxon>Bacteria</taxon>
        <taxon>Bacillati</taxon>
        <taxon>Actinomycetota</taxon>
        <taxon>Actinomycetes</taxon>
        <taxon>Kitasatosporales</taxon>
        <taxon>Streptomycetaceae</taxon>
        <taxon>Streptomyces</taxon>
    </lineage>
</organism>
<comment type="caution">
    <text evidence="2">The sequence shown here is derived from an EMBL/GenBank/DDBJ whole genome shotgun (WGS) entry which is preliminary data.</text>
</comment>
<dbReference type="GO" id="GO:0008168">
    <property type="term" value="F:methyltransferase activity"/>
    <property type="evidence" value="ECO:0007669"/>
    <property type="project" value="UniProtKB-KW"/>
</dbReference>
<evidence type="ECO:0000259" key="1">
    <source>
        <dbReference type="Pfam" id="PF13649"/>
    </source>
</evidence>
<reference evidence="3" key="1">
    <citation type="journal article" date="2019" name="Int. J. Syst. Evol. Microbiol.">
        <title>The Global Catalogue of Microorganisms (GCM) 10K type strain sequencing project: providing services to taxonomists for standard genome sequencing and annotation.</title>
        <authorList>
            <consortium name="The Broad Institute Genomics Platform"/>
            <consortium name="The Broad Institute Genome Sequencing Center for Infectious Disease"/>
            <person name="Wu L."/>
            <person name="Ma J."/>
        </authorList>
    </citation>
    <scope>NUCLEOTIDE SEQUENCE [LARGE SCALE GENOMIC DNA]</scope>
    <source>
        <strain evidence="3">CGMCC 1.15809</strain>
    </source>
</reference>
<keyword evidence="3" id="KW-1185">Reference proteome</keyword>
<keyword evidence="2" id="KW-0489">Methyltransferase</keyword>
<keyword evidence="2" id="KW-0808">Transferase</keyword>
<dbReference type="InterPro" id="IPR029063">
    <property type="entry name" value="SAM-dependent_MTases_sf"/>
</dbReference>
<dbReference type="InterPro" id="IPR041698">
    <property type="entry name" value="Methyltransf_25"/>
</dbReference>
<dbReference type="Pfam" id="PF13649">
    <property type="entry name" value="Methyltransf_25"/>
    <property type="match status" value="1"/>
</dbReference>
<name>A0ABW1FB63_9ACTN</name>
<evidence type="ECO:0000313" key="2">
    <source>
        <dbReference type="EMBL" id="MFC5891311.1"/>
    </source>
</evidence>
<protein>
    <submittedName>
        <fullName evidence="2">Methyltransferase domain-containing protein</fullName>
    </submittedName>
</protein>
<dbReference type="GO" id="GO:0032259">
    <property type="term" value="P:methylation"/>
    <property type="evidence" value="ECO:0007669"/>
    <property type="project" value="UniProtKB-KW"/>
</dbReference>
<evidence type="ECO:0000313" key="3">
    <source>
        <dbReference type="Proteomes" id="UP001596241"/>
    </source>
</evidence>
<dbReference type="Gene3D" id="3.40.50.150">
    <property type="entry name" value="Vaccinia Virus protein VP39"/>
    <property type="match status" value="1"/>
</dbReference>
<sequence>MSVTDTPRYAPGWLELREPADAAARATAPLGPLRDLLDRRRRKLPPQAPLTVRDIGCGTGSMARWLAPRLPGAQHWVLQDHDPELLARAAGAPPGPAADGAPVTVVTECADLTRLTAADLAGTDLLTASALLDMLTPGEIEALAAVCVAAGCPALLTLTVTGSPAFTPYDPLDADLTAAFNDHQRRTTAGRRLLGPDAAATARAAFARRGASVTTYAADWRLGPGHPELTATWLRGWAGAAVEQRPELAGAAAGYLRGREAELAAGNLRVTLGHEDLLVLPAGTS</sequence>
<feature type="domain" description="Methyltransferase" evidence="1">
    <location>
        <begin position="53"/>
        <end position="145"/>
    </location>
</feature>